<dbReference type="PANTHER" id="PTHR30404:SF0">
    <property type="entry name" value="N-ACETYLMURAMOYL-L-ALANINE AMIDASE AMIC"/>
    <property type="match status" value="1"/>
</dbReference>
<dbReference type="Proteomes" id="UP001153404">
    <property type="component" value="Unassembled WGS sequence"/>
</dbReference>
<dbReference type="InterPro" id="IPR050695">
    <property type="entry name" value="N-acetylmuramoyl_amidase_3"/>
</dbReference>
<sequence>MMRQTEDHRYSRSKYPRRIVVWITRRGASRLGAIAALAALLGALLWAEIPAMETGGRTYLRTPLTGKTIVLDAGHGGVDGGAVSRDGVIEKDINMALVLQLRDYLQQAGAVVYLTREGDHDLADTEVKGYSKRKTEDLLKRTALIKAQNPFLALTIHMNSVPSAKWSGAQTFYYPSNAEGGRLATLVQAEIRESVGNTNRVALTKDNVYLLKALKMPAALVEVGFLSNPAESRLLAGEAYQTKVAAALYRGILRYAEGEGKATSPKTPKAANSF</sequence>
<evidence type="ECO:0000313" key="4">
    <source>
        <dbReference type="Proteomes" id="UP001153404"/>
    </source>
</evidence>
<protein>
    <submittedName>
        <fullName evidence="3">N-acetylmuramoyl-L-alanine amidase CwlD</fullName>
        <ecNumber evidence="3">3.5.1.28</ecNumber>
    </submittedName>
</protein>
<dbReference type="PANTHER" id="PTHR30404">
    <property type="entry name" value="N-ACETYLMURAMOYL-L-ALANINE AMIDASE"/>
    <property type="match status" value="1"/>
</dbReference>
<dbReference type="EC" id="3.5.1.28" evidence="3"/>
<dbReference type="EMBL" id="JAPDIA010000005">
    <property type="protein sequence ID" value="MDG0810913.1"/>
    <property type="molecule type" value="Genomic_DNA"/>
</dbReference>
<evidence type="ECO:0000313" key="3">
    <source>
        <dbReference type="EMBL" id="MDG0810913.1"/>
    </source>
</evidence>
<dbReference type="Gene3D" id="3.40.630.40">
    <property type="entry name" value="Zn-dependent exopeptidases"/>
    <property type="match status" value="1"/>
</dbReference>
<evidence type="ECO:0000256" key="1">
    <source>
        <dbReference type="ARBA" id="ARBA00022801"/>
    </source>
</evidence>
<dbReference type="CDD" id="cd02696">
    <property type="entry name" value="MurNAc-LAA"/>
    <property type="match status" value="1"/>
</dbReference>
<gene>
    <name evidence="3" type="primary">cwlD</name>
    <name evidence="3" type="ORF">OMP40_17235</name>
</gene>
<proteinExistence type="predicted"/>
<dbReference type="InterPro" id="IPR002508">
    <property type="entry name" value="MurNAc-LAA_cat"/>
</dbReference>
<dbReference type="GO" id="GO:0030288">
    <property type="term" value="C:outer membrane-bounded periplasmic space"/>
    <property type="evidence" value="ECO:0007669"/>
    <property type="project" value="TreeGrafter"/>
</dbReference>
<dbReference type="AlphaFoldDB" id="A0A9X4QTZ8"/>
<accession>A0A9X4QTZ8</accession>
<dbReference type="SMART" id="SM00646">
    <property type="entry name" value="Ami_3"/>
    <property type="match status" value="1"/>
</dbReference>
<keyword evidence="4" id="KW-1185">Reference proteome</keyword>
<name>A0A9X4QTZ8_9BACL</name>
<comment type="caution">
    <text evidence="3">The sequence shown here is derived from an EMBL/GenBank/DDBJ whole genome shotgun (WGS) entry which is preliminary data.</text>
</comment>
<dbReference type="InterPro" id="IPR014234">
    <property type="entry name" value="Spore_CwlD"/>
</dbReference>
<dbReference type="SUPFAM" id="SSF53187">
    <property type="entry name" value="Zn-dependent exopeptidases"/>
    <property type="match status" value="1"/>
</dbReference>
<organism evidence="3 4">
    <name type="scientific">Cohnella rhizosphaerae</name>
    <dbReference type="NCBI Taxonomy" id="1457232"/>
    <lineage>
        <taxon>Bacteria</taxon>
        <taxon>Bacillati</taxon>
        <taxon>Bacillota</taxon>
        <taxon>Bacilli</taxon>
        <taxon>Bacillales</taxon>
        <taxon>Paenibacillaceae</taxon>
        <taxon>Cohnella</taxon>
    </lineage>
</organism>
<dbReference type="RefSeq" id="WP_277533298.1">
    <property type="nucleotide sequence ID" value="NZ_JAPDIA010000005.1"/>
</dbReference>
<reference evidence="3" key="1">
    <citation type="submission" date="2022-10" db="EMBL/GenBank/DDBJ databases">
        <title>Comparative genomic analysis of Cohnella hashimotonis sp. nov., isolated from the International Space Station.</title>
        <authorList>
            <person name="Simpson A."/>
            <person name="Venkateswaran K."/>
        </authorList>
    </citation>
    <scope>NUCLEOTIDE SEQUENCE</scope>
    <source>
        <strain evidence="3">DSM 28161</strain>
    </source>
</reference>
<dbReference type="GO" id="GO:0008745">
    <property type="term" value="F:N-acetylmuramoyl-L-alanine amidase activity"/>
    <property type="evidence" value="ECO:0007669"/>
    <property type="project" value="UniProtKB-EC"/>
</dbReference>
<dbReference type="NCBIfam" id="TIGR02883">
    <property type="entry name" value="spore_cwlD"/>
    <property type="match status" value="1"/>
</dbReference>
<keyword evidence="1 3" id="KW-0378">Hydrolase</keyword>
<dbReference type="GO" id="GO:0009253">
    <property type="term" value="P:peptidoglycan catabolic process"/>
    <property type="evidence" value="ECO:0007669"/>
    <property type="project" value="InterPro"/>
</dbReference>
<dbReference type="Pfam" id="PF01520">
    <property type="entry name" value="Amidase_3"/>
    <property type="match status" value="1"/>
</dbReference>
<feature type="domain" description="MurNAc-LAA" evidence="2">
    <location>
        <begin position="142"/>
        <end position="253"/>
    </location>
</feature>
<evidence type="ECO:0000259" key="2">
    <source>
        <dbReference type="SMART" id="SM00646"/>
    </source>
</evidence>